<feature type="non-terminal residue" evidence="2">
    <location>
        <position position="1"/>
    </location>
</feature>
<feature type="compositionally biased region" description="Basic and acidic residues" evidence="1">
    <location>
        <begin position="18"/>
        <end position="28"/>
    </location>
</feature>
<evidence type="ECO:0000256" key="1">
    <source>
        <dbReference type="SAM" id="MobiDB-lite"/>
    </source>
</evidence>
<accession>A0A6J4RSA3</accession>
<sequence length="39" mass="4051">AAFRLAVWIGAVGDVRREGDGPDRRRADSLSGCPPVAGV</sequence>
<dbReference type="EMBL" id="CADCVS010000118">
    <property type="protein sequence ID" value="CAA9479584.1"/>
    <property type="molecule type" value="Genomic_DNA"/>
</dbReference>
<organism evidence="2">
    <name type="scientific">uncultured Solirubrobacteraceae bacterium</name>
    <dbReference type="NCBI Taxonomy" id="1162706"/>
    <lineage>
        <taxon>Bacteria</taxon>
        <taxon>Bacillati</taxon>
        <taxon>Actinomycetota</taxon>
        <taxon>Thermoleophilia</taxon>
        <taxon>Solirubrobacterales</taxon>
        <taxon>Solirubrobacteraceae</taxon>
        <taxon>environmental samples</taxon>
    </lineage>
</organism>
<feature type="region of interest" description="Disordered" evidence="1">
    <location>
        <begin position="18"/>
        <end position="39"/>
    </location>
</feature>
<proteinExistence type="predicted"/>
<name>A0A6J4RSA3_9ACTN</name>
<reference evidence="2" key="1">
    <citation type="submission" date="2020-02" db="EMBL/GenBank/DDBJ databases">
        <authorList>
            <person name="Meier V. D."/>
        </authorList>
    </citation>
    <scope>NUCLEOTIDE SEQUENCE</scope>
    <source>
        <strain evidence="2">AVDCRST_MAG30</strain>
    </source>
</reference>
<feature type="non-terminal residue" evidence="2">
    <location>
        <position position="39"/>
    </location>
</feature>
<protein>
    <submittedName>
        <fullName evidence="2">Uncharacterized protein</fullName>
    </submittedName>
</protein>
<evidence type="ECO:0000313" key="2">
    <source>
        <dbReference type="EMBL" id="CAA9479584.1"/>
    </source>
</evidence>
<gene>
    <name evidence="2" type="ORF">AVDCRST_MAG30-713</name>
</gene>
<dbReference type="AlphaFoldDB" id="A0A6J4RSA3"/>